<dbReference type="SUPFAM" id="SSF142906">
    <property type="entry name" value="YjbR-like"/>
    <property type="match status" value="1"/>
</dbReference>
<dbReference type="EMBL" id="PRDG01000002">
    <property type="protein sequence ID" value="MBP2622993.1"/>
    <property type="molecule type" value="Genomic_DNA"/>
</dbReference>
<gene>
    <name evidence="1" type="ORF">C4K46_03460</name>
</gene>
<dbReference type="Proteomes" id="UP001519296">
    <property type="component" value="Unassembled WGS sequence"/>
</dbReference>
<sequence>MLELFDNYQLQVEQVLPYGFVEQADSFLYRCPLMDQTFELELRIKEEQITFKVWDLETGEEYIQVKQPQMTGQFVGQVRKACQAVFLDIRKHCFRQKNFLYEQSERLIQHVAEKYQAQLEYLWAKSKRKSSSQAGVLRHEGTKKWYGLFMTTDWSKFKSQEQGKIEVLNVKSDQVAELLEKKGIYPAFHMNKKYWLSLPLDDSLSDQEIYELLATSFQLTKKK</sequence>
<dbReference type="PANTHER" id="PTHR35145">
    <property type="entry name" value="CYTOPLASMIC PROTEIN-RELATED"/>
    <property type="match status" value="1"/>
</dbReference>
<dbReference type="Gene3D" id="3.90.1150.30">
    <property type="match status" value="1"/>
</dbReference>
<evidence type="ECO:0000313" key="2">
    <source>
        <dbReference type="Proteomes" id="UP001519296"/>
    </source>
</evidence>
<comment type="caution">
    <text evidence="1">The sequence shown here is derived from an EMBL/GenBank/DDBJ whole genome shotgun (WGS) entry which is preliminary data.</text>
</comment>
<dbReference type="InterPro" id="IPR007351">
    <property type="entry name" value="YjbR"/>
</dbReference>
<dbReference type="InterPro" id="IPR058532">
    <property type="entry name" value="YjbR/MT2646/Rv2570-like"/>
</dbReference>
<dbReference type="RefSeq" id="WP_209627439.1">
    <property type="nucleotide sequence ID" value="NZ_PRDG01000002.1"/>
</dbReference>
<proteinExistence type="predicted"/>
<organism evidence="1 2">
    <name type="scientific">Streptococcus oricebi</name>
    <dbReference type="NCBI Taxonomy" id="1547447"/>
    <lineage>
        <taxon>Bacteria</taxon>
        <taxon>Bacillati</taxon>
        <taxon>Bacillota</taxon>
        <taxon>Bacilli</taxon>
        <taxon>Lactobacillales</taxon>
        <taxon>Streptococcaceae</taxon>
        <taxon>Streptococcus</taxon>
    </lineage>
</organism>
<dbReference type="InterPro" id="IPR038056">
    <property type="entry name" value="YjbR-like_sf"/>
</dbReference>
<dbReference type="Pfam" id="PF04237">
    <property type="entry name" value="YjbR"/>
    <property type="match status" value="1"/>
</dbReference>
<keyword evidence="2" id="KW-1185">Reference proteome</keyword>
<protein>
    <submittedName>
        <fullName evidence="1">MmcQ family protein</fullName>
    </submittedName>
</protein>
<name>A0ABS5B2E3_9STRE</name>
<evidence type="ECO:0000313" key="1">
    <source>
        <dbReference type="EMBL" id="MBP2622993.1"/>
    </source>
</evidence>
<reference evidence="1 2" key="1">
    <citation type="submission" date="2018-02" db="EMBL/GenBank/DDBJ databases">
        <title>Draft genome sequence of Streptococcus oricebi CCUG 70868T type strain.</title>
        <authorList>
            <person name="Mendez V."/>
            <person name="Salva-Serra F."/>
            <person name="Jaen-Luchoro D."/>
            <person name="Gonzales-Siles L."/>
            <person name="Karlsson R."/>
            <person name="Engstrom-Jakobsson H."/>
            <person name="Busquets A."/>
            <person name="Gomila M."/>
            <person name="Pineiro-Iglesias B."/>
            <person name="Bennasar-Figueras A."/>
            <person name="Seeger M."/>
            <person name="Moore E."/>
        </authorList>
    </citation>
    <scope>NUCLEOTIDE SEQUENCE [LARGE SCALE GENOMIC DNA]</scope>
    <source>
        <strain evidence="1 2">CCUG 70868</strain>
    </source>
</reference>
<dbReference type="PANTHER" id="PTHR35145:SF1">
    <property type="entry name" value="CYTOPLASMIC PROTEIN"/>
    <property type="match status" value="1"/>
</dbReference>
<accession>A0ABS5B2E3</accession>